<protein>
    <submittedName>
        <fullName evidence="1">Uncharacterized protein</fullName>
    </submittedName>
</protein>
<sequence length="246" mass="28525">MAVEYRPLVKDLLSKQMYPILQDFIVMDIHYQIIPEDAPSDTMHSFDRRIHDPLHEWIQHTSPYQLTYLVGNQHLFYVHQTHELQTDTLPFDCRRIKLMRSYVDALRNDSSVSFEEELYHFITLLNFNPPLLAPLLGLDIVTCTRLVPKFIRTWVYKYDVANVSPTPIGTSLRSCFGPPERQSVLPIRVLRGQLAPCTSRSILLSLNNDLQANLPKKPSPYLMHYSDRLKALIPLAYNPLENPIVV</sequence>
<dbReference type="Proteomes" id="UP000499080">
    <property type="component" value="Unassembled WGS sequence"/>
</dbReference>
<organism evidence="1 2">
    <name type="scientific">Araneus ventricosus</name>
    <name type="common">Orbweaver spider</name>
    <name type="synonym">Epeira ventricosa</name>
    <dbReference type="NCBI Taxonomy" id="182803"/>
    <lineage>
        <taxon>Eukaryota</taxon>
        <taxon>Metazoa</taxon>
        <taxon>Ecdysozoa</taxon>
        <taxon>Arthropoda</taxon>
        <taxon>Chelicerata</taxon>
        <taxon>Arachnida</taxon>
        <taxon>Araneae</taxon>
        <taxon>Araneomorphae</taxon>
        <taxon>Entelegynae</taxon>
        <taxon>Araneoidea</taxon>
        <taxon>Araneidae</taxon>
        <taxon>Araneus</taxon>
    </lineage>
</organism>
<comment type="caution">
    <text evidence="1">The sequence shown here is derived from an EMBL/GenBank/DDBJ whole genome shotgun (WGS) entry which is preliminary data.</text>
</comment>
<gene>
    <name evidence="1" type="ORF">AVEN_261793_1</name>
</gene>
<proteinExistence type="predicted"/>
<reference evidence="1 2" key="1">
    <citation type="journal article" date="2019" name="Sci. Rep.">
        <title>Orb-weaving spider Araneus ventricosus genome elucidates the spidroin gene catalogue.</title>
        <authorList>
            <person name="Kono N."/>
            <person name="Nakamura H."/>
            <person name="Ohtoshi R."/>
            <person name="Moran D.A.P."/>
            <person name="Shinohara A."/>
            <person name="Yoshida Y."/>
            <person name="Fujiwara M."/>
            <person name="Mori M."/>
            <person name="Tomita M."/>
            <person name="Arakawa K."/>
        </authorList>
    </citation>
    <scope>NUCLEOTIDE SEQUENCE [LARGE SCALE GENOMIC DNA]</scope>
</reference>
<dbReference type="OrthoDB" id="6422881at2759"/>
<evidence type="ECO:0000313" key="2">
    <source>
        <dbReference type="Proteomes" id="UP000499080"/>
    </source>
</evidence>
<evidence type="ECO:0000313" key="1">
    <source>
        <dbReference type="EMBL" id="GBN19714.1"/>
    </source>
</evidence>
<name>A0A4Y2LZF1_ARAVE</name>
<dbReference type="AlphaFoldDB" id="A0A4Y2LZF1"/>
<dbReference type="EMBL" id="BGPR01006520">
    <property type="protein sequence ID" value="GBN19714.1"/>
    <property type="molecule type" value="Genomic_DNA"/>
</dbReference>
<keyword evidence="2" id="KW-1185">Reference proteome</keyword>
<accession>A0A4Y2LZF1</accession>